<dbReference type="Proteomes" id="UP000753802">
    <property type="component" value="Unassembled WGS sequence"/>
</dbReference>
<dbReference type="CDD" id="cd00146">
    <property type="entry name" value="PKD"/>
    <property type="match status" value="2"/>
</dbReference>
<reference evidence="3 4" key="1">
    <citation type="submission" date="2020-01" db="EMBL/GenBank/DDBJ databases">
        <title>Genome analysis.</title>
        <authorList>
            <person name="Wu S."/>
            <person name="Wang G."/>
        </authorList>
    </citation>
    <scope>NUCLEOTIDE SEQUENCE [LARGE SCALE GENOMIC DNA]</scope>
    <source>
        <strain evidence="3 4">SYL130</strain>
    </source>
</reference>
<comment type="caution">
    <text evidence="3">The sequence shown here is derived from an EMBL/GenBank/DDBJ whole genome shotgun (WGS) entry which is preliminary data.</text>
</comment>
<keyword evidence="4" id="KW-1185">Reference proteome</keyword>
<organism evidence="3 4">
    <name type="scientific">Sediminibacterium roseum</name>
    <dbReference type="NCBI Taxonomy" id="1978412"/>
    <lineage>
        <taxon>Bacteria</taxon>
        <taxon>Pseudomonadati</taxon>
        <taxon>Bacteroidota</taxon>
        <taxon>Chitinophagia</taxon>
        <taxon>Chitinophagales</taxon>
        <taxon>Chitinophagaceae</taxon>
        <taxon>Sediminibacterium</taxon>
    </lineage>
</organism>
<proteinExistence type="predicted"/>
<dbReference type="SUPFAM" id="SSF49299">
    <property type="entry name" value="PKD domain"/>
    <property type="match status" value="2"/>
</dbReference>
<dbReference type="SMART" id="SM00089">
    <property type="entry name" value="PKD"/>
    <property type="match status" value="2"/>
</dbReference>
<feature type="domain" description="PKD" evidence="2">
    <location>
        <begin position="433"/>
        <end position="482"/>
    </location>
</feature>
<evidence type="ECO:0000313" key="3">
    <source>
        <dbReference type="EMBL" id="NCI51529.1"/>
    </source>
</evidence>
<dbReference type="InterPro" id="IPR026341">
    <property type="entry name" value="T9SS_type_B"/>
</dbReference>
<feature type="domain" description="PKD" evidence="2">
    <location>
        <begin position="326"/>
        <end position="376"/>
    </location>
</feature>
<dbReference type="PROSITE" id="PS50093">
    <property type="entry name" value="PKD"/>
    <property type="match status" value="2"/>
</dbReference>
<protein>
    <submittedName>
        <fullName evidence="3">T9SS type B sorting domain-containing protein</fullName>
    </submittedName>
</protein>
<sequence>MKRIIFLLLILFSAAYSFAGHIAGGEVFYKYIGPGGTANTSRYEISLRLFRECDPDPPAPGTMTADMPASVIVNIYNNSSPSTLYELGINVTRASFNTIQLGTLNPCISPAPPKPICYQVGVFTFTRDLPNSAAGYTVTFQTCCRTVNIVNVYSNPAQNEGATYTGNIPGTTALPVGVNSSPVFALKDTTLVCAGGKFILDFGANDPDAGDSLSYSLCSAFDRGLTINSAATSNYSYPPYNNVAYNAGYTGSTPLGDLAVIDPVTGIISGIAPGTPGRYVVTVCITEWRAGKIISNHRKDFTLRVNSCTLTGAVLKPTYISCTGTTLFFENESTSSNINSYLWDFGVAGITTDTSTNPTPSYDYLKSGKDSGTFTVKLKVATVNGCEDSTTALVKVYPGFKTGFTVTGSCLLNNYIFKDTSTIKYGTVTSRLWNFGDVSTLADTARAKDTAWKYTSPGTVQLQLVVANNIGCIDTITRPFTILDRPSLSLPFKDTLICSIDTLMLRSNITSGSVVWSPAGTGPNATRILNRNTATPLVYPTDTTKYYVTVSDNGCTNTDSVTVNVLPFIAVKAGLDTGVCQTDTFRLRPVSHALQYLWTASTGENVEDVKYPLVQPLVSTRYYVTANLGKCQAVDSMFVTVSPYPLAAAGNDVTICYGSRVQLNGSSNATKYSWTPASSLINPNTLNPIAGPTKTTMYILSATNTAGCLNAKTDTVIVTVTPPIIANAGRDTAVVAGQPLQLEATGGTTYLWSPATGLSAINIANPIATLDKTYDTMVYTVRVSIGACYAEDQVKVRVYKSAPDILVPSGFTPNGDGKNDVSRPVLLGISKLNYFSIYNRWGQLVFTTSEQNKGWDGNFNGSPQPSGTYVYITSGVDFLGNVISRKGTVVLIR</sequence>
<dbReference type="InterPro" id="IPR013783">
    <property type="entry name" value="Ig-like_fold"/>
</dbReference>
<evidence type="ECO:0000259" key="2">
    <source>
        <dbReference type="PROSITE" id="PS50093"/>
    </source>
</evidence>
<accession>A0ABW9ZZ47</accession>
<dbReference type="Gene3D" id="2.60.40.10">
    <property type="entry name" value="Immunoglobulins"/>
    <property type="match status" value="2"/>
</dbReference>
<gene>
    <name evidence="3" type="ORF">GWC95_16490</name>
</gene>
<evidence type="ECO:0000256" key="1">
    <source>
        <dbReference type="SAM" id="SignalP"/>
    </source>
</evidence>
<keyword evidence="1" id="KW-0732">Signal</keyword>
<dbReference type="InterPro" id="IPR035986">
    <property type="entry name" value="PKD_dom_sf"/>
</dbReference>
<dbReference type="RefSeq" id="WP_161819809.1">
    <property type="nucleotide sequence ID" value="NZ_JAACJS010000015.1"/>
</dbReference>
<feature type="signal peptide" evidence="1">
    <location>
        <begin position="1"/>
        <end position="19"/>
    </location>
</feature>
<name>A0ABW9ZZ47_9BACT</name>
<dbReference type="InterPro" id="IPR000601">
    <property type="entry name" value="PKD_dom"/>
</dbReference>
<dbReference type="Pfam" id="PF13585">
    <property type="entry name" value="CHU_C"/>
    <property type="match status" value="1"/>
</dbReference>
<dbReference type="EMBL" id="JAACJS010000015">
    <property type="protein sequence ID" value="NCI51529.1"/>
    <property type="molecule type" value="Genomic_DNA"/>
</dbReference>
<evidence type="ECO:0000313" key="4">
    <source>
        <dbReference type="Proteomes" id="UP000753802"/>
    </source>
</evidence>
<dbReference type="NCBIfam" id="TIGR04131">
    <property type="entry name" value="Bac_Flav_CTERM"/>
    <property type="match status" value="1"/>
</dbReference>
<feature type="chain" id="PRO_5045617583" evidence="1">
    <location>
        <begin position="20"/>
        <end position="893"/>
    </location>
</feature>
<dbReference type="InterPro" id="IPR022409">
    <property type="entry name" value="PKD/Chitinase_dom"/>
</dbReference>